<protein>
    <submittedName>
        <fullName evidence="3">Uncharacterized protein</fullName>
    </submittedName>
</protein>
<evidence type="ECO:0000313" key="4">
    <source>
        <dbReference type="Proteomes" id="UP000053958"/>
    </source>
</evidence>
<accession>A0A0F4YGP0</accession>
<keyword evidence="2" id="KW-1133">Transmembrane helix</keyword>
<evidence type="ECO:0000313" key="3">
    <source>
        <dbReference type="EMBL" id="KKA17412.1"/>
    </source>
</evidence>
<dbReference type="EMBL" id="LASV01000656">
    <property type="protein sequence ID" value="KKA17412.1"/>
    <property type="molecule type" value="Genomic_DNA"/>
</dbReference>
<keyword evidence="2" id="KW-0812">Transmembrane</keyword>
<feature type="transmembrane region" description="Helical" evidence="2">
    <location>
        <begin position="21"/>
        <end position="43"/>
    </location>
</feature>
<dbReference type="GeneID" id="25320900"/>
<dbReference type="Proteomes" id="UP000053958">
    <property type="component" value="Unassembled WGS sequence"/>
</dbReference>
<comment type="caution">
    <text evidence="3">The sequence shown here is derived from an EMBL/GenBank/DDBJ whole genome shotgun (WGS) entry which is preliminary data.</text>
</comment>
<organism evidence="3 4">
    <name type="scientific">Rasamsonia emersonii (strain ATCC 16479 / CBS 393.64 / IMI 116815)</name>
    <dbReference type="NCBI Taxonomy" id="1408163"/>
    <lineage>
        <taxon>Eukaryota</taxon>
        <taxon>Fungi</taxon>
        <taxon>Dikarya</taxon>
        <taxon>Ascomycota</taxon>
        <taxon>Pezizomycotina</taxon>
        <taxon>Eurotiomycetes</taxon>
        <taxon>Eurotiomycetidae</taxon>
        <taxon>Eurotiales</taxon>
        <taxon>Trichocomaceae</taxon>
        <taxon>Rasamsonia</taxon>
    </lineage>
</organism>
<sequence>VIMRSVCNNEEWRMKCRSRSFFFCKELLFIYLFIYYLLSWYFIPYMICFRNMHVTVTHAKWLFFLFNNHARGVRKQRKKNKKKEKDKKTLASKYFTP</sequence>
<feature type="non-terminal residue" evidence="3">
    <location>
        <position position="1"/>
    </location>
</feature>
<feature type="region of interest" description="Disordered" evidence="1">
    <location>
        <begin position="75"/>
        <end position="97"/>
    </location>
</feature>
<gene>
    <name evidence="3" type="ORF">T310_8710</name>
</gene>
<keyword evidence="2" id="KW-0472">Membrane</keyword>
<dbReference type="AlphaFoldDB" id="A0A0F4YGP0"/>
<name>A0A0F4YGP0_RASE3</name>
<feature type="compositionally biased region" description="Basic residues" evidence="1">
    <location>
        <begin position="75"/>
        <end position="85"/>
    </location>
</feature>
<reference evidence="3 4" key="1">
    <citation type="submission" date="2015-04" db="EMBL/GenBank/DDBJ databases">
        <authorList>
            <person name="Heijne W.H."/>
            <person name="Fedorova N.D."/>
            <person name="Nierman W.C."/>
            <person name="Vollebregt A.W."/>
            <person name="Zhao Z."/>
            <person name="Wu L."/>
            <person name="Kumar M."/>
            <person name="Stam H."/>
            <person name="van den Berg M.A."/>
            <person name="Pel H.J."/>
        </authorList>
    </citation>
    <scope>NUCLEOTIDE SEQUENCE [LARGE SCALE GENOMIC DNA]</scope>
    <source>
        <strain evidence="3 4">CBS 393.64</strain>
    </source>
</reference>
<proteinExistence type="predicted"/>
<dbReference type="RefSeq" id="XP_013324024.1">
    <property type="nucleotide sequence ID" value="XM_013468570.1"/>
</dbReference>
<keyword evidence="4" id="KW-1185">Reference proteome</keyword>
<evidence type="ECO:0000256" key="2">
    <source>
        <dbReference type="SAM" id="Phobius"/>
    </source>
</evidence>
<evidence type="ECO:0000256" key="1">
    <source>
        <dbReference type="SAM" id="MobiDB-lite"/>
    </source>
</evidence>